<evidence type="ECO:0000256" key="2">
    <source>
        <dbReference type="ARBA" id="ARBA00011900"/>
    </source>
</evidence>
<feature type="binding site" evidence="7">
    <location>
        <position position="11"/>
    </location>
    <ligand>
        <name>S-adenosyl-L-methionine</name>
        <dbReference type="ChEBI" id="CHEBI:59789"/>
    </ligand>
</feature>
<dbReference type="EC" id="2.1.1.72" evidence="2 8"/>
<dbReference type="InterPro" id="IPR023095">
    <property type="entry name" value="Ade_MeTrfase_dom_2"/>
</dbReference>
<evidence type="ECO:0000256" key="4">
    <source>
        <dbReference type="ARBA" id="ARBA00022679"/>
    </source>
</evidence>
<dbReference type="GO" id="GO:0006298">
    <property type="term" value="P:mismatch repair"/>
    <property type="evidence" value="ECO:0007669"/>
    <property type="project" value="TreeGrafter"/>
</dbReference>
<evidence type="ECO:0000256" key="7">
    <source>
        <dbReference type="PIRSR" id="PIRSR000398-1"/>
    </source>
</evidence>
<organism evidence="9 10">
    <name type="scientific">Treponema succinifaciens (strain ATCC 33096 / DSM 2489 / 6091)</name>
    <dbReference type="NCBI Taxonomy" id="869209"/>
    <lineage>
        <taxon>Bacteria</taxon>
        <taxon>Pseudomonadati</taxon>
        <taxon>Spirochaetota</taxon>
        <taxon>Spirochaetia</taxon>
        <taxon>Spirochaetales</taxon>
        <taxon>Treponemataceae</taxon>
        <taxon>Treponema</taxon>
    </lineage>
</organism>
<evidence type="ECO:0000256" key="1">
    <source>
        <dbReference type="ARBA" id="ARBA00006594"/>
    </source>
</evidence>
<reference evidence="10" key="2">
    <citation type="submission" date="2011-04" db="EMBL/GenBank/DDBJ databases">
        <title>The complete genome of chromosome of Treponema succinifaciens DSM 2489.</title>
        <authorList>
            <person name="Lucas S."/>
            <person name="Copeland A."/>
            <person name="Lapidus A."/>
            <person name="Bruce D."/>
            <person name="Goodwin L."/>
            <person name="Pitluck S."/>
            <person name="Peters L."/>
            <person name="Kyrpides N."/>
            <person name="Mavromatis K."/>
            <person name="Ivanova N."/>
            <person name="Ovchinnikova G."/>
            <person name="Teshima H."/>
            <person name="Detter J.C."/>
            <person name="Tapia R."/>
            <person name="Han C."/>
            <person name="Land M."/>
            <person name="Hauser L."/>
            <person name="Markowitz V."/>
            <person name="Cheng J.-F."/>
            <person name="Hugenholtz P."/>
            <person name="Woyke T."/>
            <person name="Wu D."/>
            <person name="Gronow S."/>
            <person name="Wellnitz S."/>
            <person name="Brambilla E."/>
            <person name="Klenk H.-P."/>
            <person name="Eisen J.A."/>
        </authorList>
    </citation>
    <scope>NUCLEOTIDE SEQUENCE [LARGE SCALE GENOMIC DNA]</scope>
    <source>
        <strain evidence="10">ATCC 33096 / DSM 2489 / 6091</strain>
    </source>
</reference>
<reference evidence="9 10" key="1">
    <citation type="journal article" date="2011" name="Stand. Genomic Sci.">
        <title>Complete genome sequence of Treponema succinifaciens type strain (6091).</title>
        <authorList>
            <person name="Han C."/>
            <person name="Gronow S."/>
            <person name="Teshima H."/>
            <person name="Lapidus A."/>
            <person name="Nolan M."/>
            <person name="Lucas S."/>
            <person name="Hammon N."/>
            <person name="Deshpande S."/>
            <person name="Cheng J.F."/>
            <person name="Zeytun A."/>
            <person name="Tapia R."/>
            <person name="Goodwin L."/>
            <person name="Pitluck S."/>
            <person name="Liolios K."/>
            <person name="Pagani I."/>
            <person name="Ivanova N."/>
            <person name="Mavromatis K."/>
            <person name="Mikhailova N."/>
            <person name="Huntemann M."/>
            <person name="Pati A."/>
            <person name="Chen A."/>
            <person name="Palaniappan K."/>
            <person name="Land M."/>
            <person name="Hauser L."/>
            <person name="Brambilla E.M."/>
            <person name="Rohde M."/>
            <person name="Goker M."/>
            <person name="Woyke T."/>
            <person name="Bristow J."/>
            <person name="Eisen J.A."/>
            <person name="Markowitz V."/>
            <person name="Hugenholtz P."/>
            <person name="Kyrpides N.C."/>
            <person name="Klenk H.P."/>
            <person name="Detter J.C."/>
        </authorList>
    </citation>
    <scope>NUCLEOTIDE SEQUENCE [LARGE SCALE GENOMIC DNA]</scope>
    <source>
        <strain evidence="10">ATCC 33096 / DSM 2489 / 6091</strain>
    </source>
</reference>
<keyword evidence="5 8" id="KW-0949">S-adenosyl-L-methionine</keyword>
<evidence type="ECO:0000256" key="8">
    <source>
        <dbReference type="RuleBase" id="RU361257"/>
    </source>
</evidence>
<dbReference type="Gene3D" id="1.10.1020.10">
    <property type="entry name" value="Adenine-specific Methyltransferase, Domain 2"/>
    <property type="match status" value="1"/>
</dbReference>
<dbReference type="GO" id="GO:0009007">
    <property type="term" value="F:site-specific DNA-methyltransferase (adenine-specific) activity"/>
    <property type="evidence" value="ECO:0007669"/>
    <property type="project" value="UniProtKB-UniRule"/>
</dbReference>
<dbReference type="PROSITE" id="PS00092">
    <property type="entry name" value="N6_MTASE"/>
    <property type="match status" value="1"/>
</dbReference>
<dbReference type="GO" id="GO:0032259">
    <property type="term" value="P:methylation"/>
    <property type="evidence" value="ECO:0007669"/>
    <property type="project" value="UniProtKB-KW"/>
</dbReference>
<dbReference type="SUPFAM" id="SSF53335">
    <property type="entry name" value="S-adenosyl-L-methionine-dependent methyltransferases"/>
    <property type="match status" value="1"/>
</dbReference>
<protein>
    <recommendedName>
        <fullName evidence="2 8">Site-specific DNA-methyltransferase (adenine-specific)</fullName>
        <ecNumber evidence="2 8">2.1.1.72</ecNumber>
    </recommendedName>
</protein>
<dbReference type="InterPro" id="IPR002052">
    <property type="entry name" value="DNA_methylase_N6_adenine_CS"/>
</dbReference>
<feature type="binding site" evidence="7">
    <location>
        <position position="199"/>
    </location>
    <ligand>
        <name>S-adenosyl-L-methionine</name>
        <dbReference type="ChEBI" id="CHEBI:59789"/>
    </ligand>
</feature>
<name>F2NSF4_TRES6</name>
<dbReference type="PRINTS" id="PR00505">
    <property type="entry name" value="D12N6MTFRASE"/>
</dbReference>
<accession>F2NSF4</accession>
<evidence type="ECO:0000256" key="5">
    <source>
        <dbReference type="ARBA" id="ARBA00022691"/>
    </source>
</evidence>
<dbReference type="eggNOG" id="COG0338">
    <property type="taxonomic scope" value="Bacteria"/>
</dbReference>
<evidence type="ECO:0000256" key="6">
    <source>
        <dbReference type="ARBA" id="ARBA00047942"/>
    </source>
</evidence>
<sequence>MQSTAHPFVKWAGGKTQLLPEIRKHYPHRIKKYCEPFVGGGAVLFDVLQKCRPEKVLVNDVNEELIKTYLQIKTDCNLLIEQLSELQQDYKSQSLEKNKILFYEKRLRYNELKINRNDAENLEKAALFIFLNKTCFNGLYRVNKRGEFNVPFNNAKNPLICDEENLRACSELLQNVQMKTGDYSDCKNFIDSETFVYLDPPYRPLTQTSAFTSYSENNFSDKEQLELGKFITEISSKGAKVLASNSDPKNTNKEDNFFDDLYSNFEIERITASRMINSNAKKRGAISELLISNIASVF</sequence>
<dbReference type="GeneID" id="302998847"/>
<dbReference type="GO" id="GO:0043565">
    <property type="term" value="F:sequence-specific DNA binding"/>
    <property type="evidence" value="ECO:0007669"/>
    <property type="project" value="TreeGrafter"/>
</dbReference>
<dbReference type="EMBL" id="CP002631">
    <property type="protein sequence ID" value="AEB14590.1"/>
    <property type="molecule type" value="Genomic_DNA"/>
</dbReference>
<dbReference type="PANTHER" id="PTHR30481:SF3">
    <property type="entry name" value="DNA ADENINE METHYLASE"/>
    <property type="match status" value="1"/>
</dbReference>
<dbReference type="Pfam" id="PF02086">
    <property type="entry name" value="MethyltransfD12"/>
    <property type="match status" value="1"/>
</dbReference>
<proteinExistence type="inferred from homology"/>
<dbReference type="Proteomes" id="UP000006852">
    <property type="component" value="Chromosome"/>
</dbReference>
<dbReference type="Gene3D" id="3.40.50.150">
    <property type="entry name" value="Vaccinia Virus protein VP39"/>
    <property type="match status" value="1"/>
</dbReference>
<gene>
    <name evidence="9" type="ordered locus">Tresu_1696</name>
</gene>
<dbReference type="GO" id="GO:0009307">
    <property type="term" value="P:DNA restriction-modification system"/>
    <property type="evidence" value="ECO:0007669"/>
    <property type="project" value="InterPro"/>
</dbReference>
<dbReference type="InterPro" id="IPR012327">
    <property type="entry name" value="MeTrfase_D12"/>
</dbReference>
<evidence type="ECO:0000256" key="3">
    <source>
        <dbReference type="ARBA" id="ARBA00022603"/>
    </source>
</evidence>
<dbReference type="AlphaFoldDB" id="F2NSF4"/>
<evidence type="ECO:0000313" key="9">
    <source>
        <dbReference type="EMBL" id="AEB14590.1"/>
    </source>
</evidence>
<dbReference type="InterPro" id="IPR012263">
    <property type="entry name" value="M_m6A_EcoRV"/>
</dbReference>
<dbReference type="PIRSF" id="PIRSF000398">
    <property type="entry name" value="M_m6A_EcoRV"/>
    <property type="match status" value="1"/>
</dbReference>
<evidence type="ECO:0000313" key="10">
    <source>
        <dbReference type="Proteomes" id="UP000006852"/>
    </source>
</evidence>
<dbReference type="RefSeq" id="WP_013701871.1">
    <property type="nucleotide sequence ID" value="NC_015385.1"/>
</dbReference>
<feature type="binding site" evidence="7">
    <location>
        <position position="60"/>
    </location>
    <ligand>
        <name>S-adenosyl-L-methionine</name>
        <dbReference type="ChEBI" id="CHEBI:59789"/>
    </ligand>
</feature>
<keyword evidence="10" id="KW-1185">Reference proteome</keyword>
<keyword evidence="4 8" id="KW-0808">Transferase</keyword>
<dbReference type="REBASE" id="34465">
    <property type="entry name" value="M3.Tsu2489ORF1691P"/>
</dbReference>
<keyword evidence="3 8" id="KW-0489">Methyltransferase</keyword>
<dbReference type="HOGENOM" id="CLU_063430_0_0_12"/>
<dbReference type="NCBIfam" id="TIGR00571">
    <property type="entry name" value="dam"/>
    <property type="match status" value="1"/>
</dbReference>
<dbReference type="GO" id="GO:1904047">
    <property type="term" value="F:S-adenosyl-L-methionine binding"/>
    <property type="evidence" value="ECO:0007669"/>
    <property type="project" value="TreeGrafter"/>
</dbReference>
<dbReference type="InterPro" id="IPR029063">
    <property type="entry name" value="SAM-dependent_MTases_sf"/>
</dbReference>
<comment type="catalytic activity">
    <reaction evidence="6 8">
        <text>a 2'-deoxyadenosine in DNA + S-adenosyl-L-methionine = an N(6)-methyl-2'-deoxyadenosine in DNA + S-adenosyl-L-homocysteine + H(+)</text>
        <dbReference type="Rhea" id="RHEA:15197"/>
        <dbReference type="Rhea" id="RHEA-COMP:12418"/>
        <dbReference type="Rhea" id="RHEA-COMP:12419"/>
        <dbReference type="ChEBI" id="CHEBI:15378"/>
        <dbReference type="ChEBI" id="CHEBI:57856"/>
        <dbReference type="ChEBI" id="CHEBI:59789"/>
        <dbReference type="ChEBI" id="CHEBI:90615"/>
        <dbReference type="ChEBI" id="CHEBI:90616"/>
        <dbReference type="EC" id="2.1.1.72"/>
    </reaction>
</comment>
<dbReference type="STRING" id="869209.Tresu_1696"/>
<dbReference type="KEGG" id="tsu:Tresu_1696"/>
<dbReference type="PANTHER" id="PTHR30481">
    <property type="entry name" value="DNA ADENINE METHYLASE"/>
    <property type="match status" value="1"/>
</dbReference>
<dbReference type="OrthoDB" id="9805629at2"/>
<feature type="binding site" evidence="7">
    <location>
        <position position="15"/>
    </location>
    <ligand>
        <name>S-adenosyl-L-methionine</name>
        <dbReference type="ChEBI" id="CHEBI:59789"/>
    </ligand>
</feature>
<comment type="similarity">
    <text evidence="1 8">Belongs to the N(4)/N(6)-methyltransferase family.</text>
</comment>